<dbReference type="Pfam" id="PF02311">
    <property type="entry name" value="AraC_binding"/>
    <property type="match status" value="1"/>
</dbReference>
<sequence length="175" mass="19986">MRSHEANVAPNSDYYIYTASLTAQKLFLYPTYVGYFEYLPGYHLYRSSYDSFLIMLVTSGRCQLTFEGKTTQAPKGSLVLIDCYQPHSYGTDTGWSALWMHYDGIVARPYYEQIVQSMGNVIVPASFQDIRYNLDKIYRHFRSGDAISEPRISTRITAILNDLLTDHKAHPSASP</sequence>
<keyword evidence="1" id="KW-0238">DNA-binding</keyword>
<name>A0A9D2L7D3_9FIRM</name>
<dbReference type="InterPro" id="IPR003313">
    <property type="entry name" value="AraC-bd"/>
</dbReference>
<dbReference type="SUPFAM" id="SSF51215">
    <property type="entry name" value="Regulatory protein AraC"/>
    <property type="match status" value="1"/>
</dbReference>
<dbReference type="Gene3D" id="2.60.120.280">
    <property type="entry name" value="Regulatory protein AraC"/>
    <property type="match status" value="1"/>
</dbReference>
<accession>A0A9D2L7D3</accession>
<reference evidence="3" key="2">
    <citation type="submission" date="2021-04" db="EMBL/GenBank/DDBJ databases">
        <authorList>
            <person name="Gilroy R."/>
        </authorList>
    </citation>
    <scope>NUCLEOTIDE SEQUENCE</scope>
    <source>
        <strain evidence="3">CHK188-4685</strain>
    </source>
</reference>
<protein>
    <submittedName>
        <fullName evidence="3">AraC family ligand binding domain-containing protein</fullName>
    </submittedName>
</protein>
<feature type="non-terminal residue" evidence="3">
    <location>
        <position position="175"/>
    </location>
</feature>
<reference evidence="3" key="1">
    <citation type="journal article" date="2021" name="PeerJ">
        <title>Extensive microbial diversity within the chicken gut microbiome revealed by metagenomics and culture.</title>
        <authorList>
            <person name="Gilroy R."/>
            <person name="Ravi A."/>
            <person name="Getino M."/>
            <person name="Pursley I."/>
            <person name="Horton D.L."/>
            <person name="Alikhan N.F."/>
            <person name="Baker D."/>
            <person name="Gharbi K."/>
            <person name="Hall N."/>
            <person name="Watson M."/>
            <person name="Adriaenssens E.M."/>
            <person name="Foster-Nyarko E."/>
            <person name="Jarju S."/>
            <person name="Secka A."/>
            <person name="Antonio M."/>
            <person name="Oren A."/>
            <person name="Chaudhuri R.R."/>
            <person name="La Ragione R."/>
            <person name="Hildebrand F."/>
            <person name="Pallen M.J."/>
        </authorList>
    </citation>
    <scope>NUCLEOTIDE SEQUENCE</scope>
    <source>
        <strain evidence="3">CHK188-4685</strain>
    </source>
</reference>
<feature type="domain" description="AraC-type arabinose-binding/dimerisation" evidence="2">
    <location>
        <begin position="33"/>
        <end position="123"/>
    </location>
</feature>
<dbReference type="AlphaFoldDB" id="A0A9D2L7D3"/>
<proteinExistence type="predicted"/>
<dbReference type="Proteomes" id="UP000886804">
    <property type="component" value="Unassembled WGS sequence"/>
</dbReference>
<dbReference type="EMBL" id="DWYS01000062">
    <property type="protein sequence ID" value="HJB07246.1"/>
    <property type="molecule type" value="Genomic_DNA"/>
</dbReference>
<evidence type="ECO:0000256" key="1">
    <source>
        <dbReference type="ARBA" id="ARBA00023125"/>
    </source>
</evidence>
<gene>
    <name evidence="3" type="ORF">H9716_05205</name>
</gene>
<evidence type="ECO:0000313" key="4">
    <source>
        <dbReference type="Proteomes" id="UP000886804"/>
    </source>
</evidence>
<evidence type="ECO:0000313" key="3">
    <source>
        <dbReference type="EMBL" id="HJB07246.1"/>
    </source>
</evidence>
<comment type="caution">
    <text evidence="3">The sequence shown here is derived from an EMBL/GenBank/DDBJ whole genome shotgun (WGS) entry which is preliminary data.</text>
</comment>
<dbReference type="InterPro" id="IPR037923">
    <property type="entry name" value="HTH-like"/>
</dbReference>
<dbReference type="GO" id="GO:0006355">
    <property type="term" value="P:regulation of DNA-templated transcription"/>
    <property type="evidence" value="ECO:0007669"/>
    <property type="project" value="InterPro"/>
</dbReference>
<dbReference type="GO" id="GO:0003677">
    <property type="term" value="F:DNA binding"/>
    <property type="evidence" value="ECO:0007669"/>
    <property type="project" value="UniProtKB-KW"/>
</dbReference>
<organism evidence="3 4">
    <name type="scientific">Candidatus Enterocloster faecavium</name>
    <dbReference type="NCBI Taxonomy" id="2838560"/>
    <lineage>
        <taxon>Bacteria</taxon>
        <taxon>Bacillati</taxon>
        <taxon>Bacillota</taxon>
        <taxon>Clostridia</taxon>
        <taxon>Lachnospirales</taxon>
        <taxon>Lachnospiraceae</taxon>
        <taxon>Enterocloster</taxon>
    </lineage>
</organism>
<evidence type="ECO:0000259" key="2">
    <source>
        <dbReference type="Pfam" id="PF02311"/>
    </source>
</evidence>